<feature type="region of interest" description="Disordered" evidence="1">
    <location>
        <begin position="207"/>
        <end position="290"/>
    </location>
</feature>
<dbReference type="EMBL" id="CP023407">
    <property type="protein sequence ID" value="AYL37828.1"/>
    <property type="molecule type" value="Genomic_DNA"/>
</dbReference>
<dbReference type="Proteomes" id="UP000282170">
    <property type="component" value="Chromosome"/>
</dbReference>
<feature type="compositionally biased region" description="Low complexity" evidence="1">
    <location>
        <begin position="258"/>
        <end position="269"/>
    </location>
</feature>
<feature type="region of interest" description="Disordered" evidence="1">
    <location>
        <begin position="109"/>
        <end position="164"/>
    </location>
</feature>
<evidence type="ECO:0000313" key="2">
    <source>
        <dbReference type="EMBL" id="AYL37828.1"/>
    </source>
</evidence>
<dbReference type="RefSeq" id="WP_121547244.1">
    <property type="nucleotide sequence ID" value="NZ_CP023407.1"/>
</dbReference>
<gene>
    <name evidence="2" type="ORF">CNQ36_21930</name>
</gene>
<sequence>MGERQNDGGPGGRRRVHPEGAPPGRVADAAGLEALLAAALIREGVDAGAEQRAVAAFLAARESGARGAARTRRRDDWRPRRRLGGHSLKATLTALVAGLTLSGVAVAGIGVTDSSPDRPREDVGRTETPSPGTTGPAAGVPTGPPESAPGKPDRSGTAKDTEAHCRAYERVQGRGKALDSTAWKRLTEAAGGAANVAAYCAERLQAAGTAPGSTRTPENDGNGSAGRAGNDSSGNADDNATRVPDSGPDVGQGNTGSPGNAGDPDNAGNGSNGRAGDGAEKSGNPDSGNR</sequence>
<evidence type="ECO:0000313" key="3">
    <source>
        <dbReference type="Proteomes" id="UP000282170"/>
    </source>
</evidence>
<protein>
    <submittedName>
        <fullName evidence="2">Uncharacterized protein</fullName>
    </submittedName>
</protein>
<feature type="compositionally biased region" description="Basic and acidic residues" evidence="1">
    <location>
        <begin position="115"/>
        <end position="125"/>
    </location>
</feature>
<accession>A0A494V5P2</accession>
<feature type="compositionally biased region" description="Basic and acidic residues" evidence="1">
    <location>
        <begin position="151"/>
        <end position="164"/>
    </location>
</feature>
<name>A0A494V5P2_9ACTN</name>
<evidence type="ECO:0000256" key="1">
    <source>
        <dbReference type="SAM" id="MobiDB-lite"/>
    </source>
</evidence>
<feature type="region of interest" description="Disordered" evidence="1">
    <location>
        <begin position="1"/>
        <end position="26"/>
    </location>
</feature>
<dbReference type="AlphaFoldDB" id="A0A494V5P2"/>
<reference evidence="2 3" key="1">
    <citation type="submission" date="2017-09" db="EMBL/GenBank/DDBJ databases">
        <authorList>
            <person name="Zhang H."/>
            <person name="Hu S."/>
            <person name="Xu J."/>
            <person name="He Z."/>
        </authorList>
    </citation>
    <scope>NUCLEOTIDE SEQUENCE [LARGE SCALE GENOMIC DNA]</scope>
    <source>
        <strain evidence="2 3">TXX3120</strain>
    </source>
</reference>
<feature type="compositionally biased region" description="Low complexity" evidence="1">
    <location>
        <begin position="126"/>
        <end position="141"/>
    </location>
</feature>
<organism evidence="2 3">
    <name type="scientific">Streptomyces fungicidicus</name>
    <dbReference type="NCBI Taxonomy" id="68203"/>
    <lineage>
        <taxon>Bacteria</taxon>
        <taxon>Bacillati</taxon>
        <taxon>Actinomycetota</taxon>
        <taxon>Actinomycetes</taxon>
        <taxon>Kitasatosporales</taxon>
        <taxon>Streptomycetaceae</taxon>
        <taxon>Streptomyces</taxon>
    </lineage>
</organism>
<dbReference type="GeneID" id="93885503"/>
<feature type="compositionally biased region" description="Polar residues" evidence="1">
    <location>
        <begin position="211"/>
        <end position="222"/>
    </location>
</feature>
<keyword evidence="3" id="KW-1185">Reference proteome</keyword>
<proteinExistence type="predicted"/>
<dbReference type="KEGG" id="sfug:CNQ36_21930"/>